<keyword evidence="3" id="KW-1185">Reference proteome</keyword>
<dbReference type="EMBL" id="JAGGNH010000005">
    <property type="protein sequence ID" value="KAJ0971322.1"/>
    <property type="molecule type" value="Genomic_DNA"/>
</dbReference>
<protein>
    <submittedName>
        <fullName evidence="2">Uncharacterized protein</fullName>
    </submittedName>
</protein>
<proteinExistence type="predicted"/>
<name>A0A9D5CEQ7_9LILI</name>
<gene>
    <name evidence="2" type="ORF">J5N97_019281</name>
</gene>
<dbReference type="Proteomes" id="UP001085076">
    <property type="component" value="Miscellaneous, Linkage group lg05"/>
</dbReference>
<sequence length="119" mass="13216">MGRDNCDAWYIPSQSTLKKRGRPRKNTGQGSTTSSTQEASTCEHPVSTYSGVDRPVRIETSLPNKTSTLQSHSFSSAEKMATCSARGQGPPIPPSRSNNFKKVRQFLRLHVKMKMDQDT</sequence>
<feature type="region of interest" description="Disordered" evidence="1">
    <location>
        <begin position="1"/>
        <end position="100"/>
    </location>
</feature>
<comment type="caution">
    <text evidence="2">The sequence shown here is derived from an EMBL/GenBank/DDBJ whole genome shotgun (WGS) entry which is preliminary data.</text>
</comment>
<reference evidence="2" key="2">
    <citation type="journal article" date="2022" name="Hortic Res">
        <title>The genome of Dioscorea zingiberensis sheds light on the biosynthesis, origin and evolution of the medicinally important diosgenin saponins.</title>
        <authorList>
            <person name="Li Y."/>
            <person name="Tan C."/>
            <person name="Li Z."/>
            <person name="Guo J."/>
            <person name="Li S."/>
            <person name="Chen X."/>
            <person name="Wang C."/>
            <person name="Dai X."/>
            <person name="Yang H."/>
            <person name="Song W."/>
            <person name="Hou L."/>
            <person name="Xu J."/>
            <person name="Tong Z."/>
            <person name="Xu A."/>
            <person name="Yuan X."/>
            <person name="Wang W."/>
            <person name="Yang Q."/>
            <person name="Chen L."/>
            <person name="Sun Z."/>
            <person name="Wang K."/>
            <person name="Pan B."/>
            <person name="Chen J."/>
            <person name="Bao Y."/>
            <person name="Liu F."/>
            <person name="Qi X."/>
            <person name="Gang D.R."/>
            <person name="Wen J."/>
            <person name="Li J."/>
        </authorList>
    </citation>
    <scope>NUCLEOTIDE SEQUENCE</scope>
    <source>
        <strain evidence="2">Dzin_1.0</strain>
    </source>
</reference>
<evidence type="ECO:0000313" key="3">
    <source>
        <dbReference type="Proteomes" id="UP001085076"/>
    </source>
</evidence>
<evidence type="ECO:0000256" key="1">
    <source>
        <dbReference type="SAM" id="MobiDB-lite"/>
    </source>
</evidence>
<feature type="compositionally biased region" description="Low complexity" evidence="1">
    <location>
        <begin position="27"/>
        <end position="37"/>
    </location>
</feature>
<dbReference type="AlphaFoldDB" id="A0A9D5CEQ7"/>
<evidence type="ECO:0000313" key="2">
    <source>
        <dbReference type="EMBL" id="KAJ0971322.1"/>
    </source>
</evidence>
<accession>A0A9D5CEQ7</accession>
<reference evidence="2" key="1">
    <citation type="submission" date="2021-03" db="EMBL/GenBank/DDBJ databases">
        <authorList>
            <person name="Li Z."/>
            <person name="Yang C."/>
        </authorList>
    </citation>
    <scope>NUCLEOTIDE SEQUENCE</scope>
    <source>
        <strain evidence="2">Dzin_1.0</strain>
        <tissue evidence="2">Leaf</tissue>
    </source>
</reference>
<feature type="compositionally biased region" description="Polar residues" evidence="1">
    <location>
        <begin position="61"/>
        <end position="76"/>
    </location>
</feature>
<organism evidence="2 3">
    <name type="scientific">Dioscorea zingiberensis</name>
    <dbReference type="NCBI Taxonomy" id="325984"/>
    <lineage>
        <taxon>Eukaryota</taxon>
        <taxon>Viridiplantae</taxon>
        <taxon>Streptophyta</taxon>
        <taxon>Embryophyta</taxon>
        <taxon>Tracheophyta</taxon>
        <taxon>Spermatophyta</taxon>
        <taxon>Magnoliopsida</taxon>
        <taxon>Liliopsida</taxon>
        <taxon>Dioscoreales</taxon>
        <taxon>Dioscoreaceae</taxon>
        <taxon>Dioscorea</taxon>
    </lineage>
</organism>